<evidence type="ECO:0000313" key="3">
    <source>
        <dbReference type="Proteomes" id="UP000515158"/>
    </source>
</evidence>
<evidence type="ECO:0000256" key="2">
    <source>
        <dbReference type="SAM" id="SignalP"/>
    </source>
</evidence>
<evidence type="ECO:0000313" key="4">
    <source>
        <dbReference type="RefSeq" id="XP_034248351.1"/>
    </source>
</evidence>
<feature type="signal peptide" evidence="2">
    <location>
        <begin position="1"/>
        <end position="17"/>
    </location>
</feature>
<feature type="region of interest" description="Disordered" evidence="1">
    <location>
        <begin position="41"/>
        <end position="70"/>
    </location>
</feature>
<evidence type="ECO:0000256" key="1">
    <source>
        <dbReference type="SAM" id="MobiDB-lite"/>
    </source>
</evidence>
<feature type="compositionally biased region" description="Basic residues" evidence="1">
    <location>
        <begin position="269"/>
        <end position="283"/>
    </location>
</feature>
<feature type="region of interest" description="Disordered" evidence="1">
    <location>
        <begin position="264"/>
        <end position="323"/>
    </location>
</feature>
<dbReference type="InParanoid" id="A0A6P8ZTL3"/>
<feature type="region of interest" description="Disordered" evidence="1">
    <location>
        <begin position="147"/>
        <end position="212"/>
    </location>
</feature>
<name>A0A6P8ZTL3_THRPL</name>
<feature type="chain" id="PRO_5028040778" evidence="2">
    <location>
        <begin position="18"/>
        <end position="397"/>
    </location>
</feature>
<dbReference type="RefSeq" id="XP_034248351.1">
    <property type="nucleotide sequence ID" value="XM_034392460.1"/>
</dbReference>
<dbReference type="Proteomes" id="UP000515158">
    <property type="component" value="Unplaced"/>
</dbReference>
<dbReference type="KEGG" id="tpal:117649572"/>
<accession>A0A6P8ZTL3</accession>
<gene>
    <name evidence="4" type="primary">LOC117649572</name>
</gene>
<feature type="compositionally biased region" description="Low complexity" evidence="1">
    <location>
        <begin position="288"/>
        <end position="322"/>
    </location>
</feature>
<feature type="compositionally biased region" description="Basic residues" evidence="1">
    <location>
        <begin position="147"/>
        <end position="158"/>
    </location>
</feature>
<dbReference type="AlphaFoldDB" id="A0A6P8ZTL3"/>
<protein>
    <submittedName>
        <fullName evidence="4">Predicted GPI-anchored protein 58</fullName>
    </submittedName>
</protein>
<proteinExistence type="predicted"/>
<dbReference type="OrthoDB" id="10639141at2759"/>
<reference evidence="4" key="1">
    <citation type="submission" date="2025-08" db="UniProtKB">
        <authorList>
            <consortium name="RefSeq"/>
        </authorList>
    </citation>
    <scope>IDENTIFICATION</scope>
    <source>
        <tissue evidence="4">Total insect</tissue>
    </source>
</reference>
<sequence>MLRLCLVAVLAVSTASAASTASTASAAAGFIPPSTVFAPAPPTSLDILPPPPLPESPPPEPHPPPPDEAAFVPATPEDAFFNPEVAATAPAPNFAVQLAPAPRRYTPFAQYGPPAPPARPAGVDPNFEFNAVSSDWNSPLALARARAGLRRRPHRQRHGAGQDDPNFEFSEISSDWNAPSALAGAHASRRGRPAAQRHGAGQEDPNFEFNEISSDWGAPIGALAAAYRRHRLQQGLQDDEEPLLEFNEISSDWSIPASALLTGSEGGLRRQHGHHRHGHRHQHPAAGQSQQQQQPQVQPQVQTQVQPQLQRTTQPQSQPSQQAGVDGRFVYSHLVDGLLFTGPHSDSPLHLARSDAVKLIGGSFSFVSPDGVPVNIRKIQFHNPEHAVRVLPGLARS</sequence>
<dbReference type="GeneID" id="117649572"/>
<keyword evidence="3" id="KW-1185">Reference proteome</keyword>
<organism evidence="4">
    <name type="scientific">Thrips palmi</name>
    <name type="common">Melon thrips</name>
    <dbReference type="NCBI Taxonomy" id="161013"/>
    <lineage>
        <taxon>Eukaryota</taxon>
        <taxon>Metazoa</taxon>
        <taxon>Ecdysozoa</taxon>
        <taxon>Arthropoda</taxon>
        <taxon>Hexapoda</taxon>
        <taxon>Insecta</taxon>
        <taxon>Pterygota</taxon>
        <taxon>Neoptera</taxon>
        <taxon>Paraneoptera</taxon>
        <taxon>Thysanoptera</taxon>
        <taxon>Terebrantia</taxon>
        <taxon>Thripoidea</taxon>
        <taxon>Thripidae</taxon>
        <taxon>Thrips</taxon>
    </lineage>
</organism>
<keyword evidence="2" id="KW-0732">Signal</keyword>
<feature type="compositionally biased region" description="Pro residues" evidence="1">
    <location>
        <begin position="48"/>
        <end position="67"/>
    </location>
</feature>